<organism evidence="2 3">
    <name type="scientific">Boletus reticuloceps</name>
    <dbReference type="NCBI Taxonomy" id="495285"/>
    <lineage>
        <taxon>Eukaryota</taxon>
        <taxon>Fungi</taxon>
        <taxon>Dikarya</taxon>
        <taxon>Basidiomycota</taxon>
        <taxon>Agaricomycotina</taxon>
        <taxon>Agaricomycetes</taxon>
        <taxon>Agaricomycetidae</taxon>
        <taxon>Boletales</taxon>
        <taxon>Boletineae</taxon>
        <taxon>Boletaceae</taxon>
        <taxon>Boletoideae</taxon>
        <taxon>Boletus</taxon>
    </lineage>
</organism>
<comment type="caution">
    <text evidence="2">The sequence shown here is derived from an EMBL/GenBank/DDBJ whole genome shotgun (WGS) entry which is preliminary data.</text>
</comment>
<gene>
    <name evidence="2" type="ORF">JVT61DRAFT_2517</name>
</gene>
<evidence type="ECO:0000313" key="3">
    <source>
        <dbReference type="Proteomes" id="UP000683000"/>
    </source>
</evidence>
<dbReference type="AlphaFoldDB" id="A0A8I2YP20"/>
<dbReference type="InterPro" id="IPR046528">
    <property type="entry name" value="DUF6593"/>
</dbReference>
<dbReference type="OrthoDB" id="3183898at2759"/>
<accession>A0A8I2YP20</accession>
<feature type="domain" description="DUF6593" evidence="1">
    <location>
        <begin position="27"/>
        <end position="144"/>
    </location>
</feature>
<name>A0A8I2YP20_9AGAM</name>
<sequence length="184" mass="20863">MGFRQQPTALLAMYSFNFEIYFTGRDDPRDGCIVIGEDEKPVFFEFETAMLSSSAARTTISSDRHPVAALDWDAHSDGLGVATVGDREFPMENLVLPGSSPTARRFQAADGRFYEWRRCYRDPKSYELFAGPNTPPIAVYRHFPQATPIGPSHGTLKYNFTDGLFLLEVLLSLNLNRWLDWNLD</sequence>
<dbReference type="Proteomes" id="UP000683000">
    <property type="component" value="Unassembled WGS sequence"/>
</dbReference>
<evidence type="ECO:0000259" key="1">
    <source>
        <dbReference type="Pfam" id="PF20236"/>
    </source>
</evidence>
<reference evidence="2" key="1">
    <citation type="submission" date="2021-03" db="EMBL/GenBank/DDBJ databases">
        <title>Evolutionary innovations through gain and loss of genes in the ectomycorrhizal Boletales.</title>
        <authorList>
            <person name="Wu G."/>
            <person name="Miyauchi S."/>
            <person name="Morin E."/>
            <person name="Yang Z.-L."/>
            <person name="Xu J."/>
            <person name="Martin F.M."/>
        </authorList>
    </citation>
    <scope>NUCLEOTIDE SEQUENCE</scope>
    <source>
        <strain evidence="2">BR01</strain>
    </source>
</reference>
<evidence type="ECO:0000313" key="2">
    <source>
        <dbReference type="EMBL" id="KAG6376524.1"/>
    </source>
</evidence>
<keyword evidence="3" id="KW-1185">Reference proteome</keyword>
<dbReference type="EMBL" id="JAGFBS010000012">
    <property type="protein sequence ID" value="KAG6376524.1"/>
    <property type="molecule type" value="Genomic_DNA"/>
</dbReference>
<dbReference type="Pfam" id="PF20236">
    <property type="entry name" value="DUF6593"/>
    <property type="match status" value="1"/>
</dbReference>
<protein>
    <recommendedName>
        <fullName evidence="1">DUF6593 domain-containing protein</fullName>
    </recommendedName>
</protein>
<proteinExistence type="predicted"/>